<protein>
    <submittedName>
        <fullName evidence="2">Interferon-related developmental regulator-domain-containing protein</fullName>
    </submittedName>
</protein>
<dbReference type="AlphaFoldDB" id="A0AAD5K8G7"/>
<accession>A0AAD5K8G7</accession>
<comment type="caution">
    <text evidence="2">The sequence shown here is derived from an EMBL/GenBank/DDBJ whole genome shotgun (WGS) entry which is preliminary data.</text>
</comment>
<dbReference type="InterPro" id="IPR007701">
    <property type="entry name" value="Interferon-rel_develop_reg_N"/>
</dbReference>
<reference evidence="2" key="2">
    <citation type="submission" date="2023-02" db="EMBL/GenBank/DDBJ databases">
        <authorList>
            <consortium name="DOE Joint Genome Institute"/>
            <person name="Mondo S.J."/>
            <person name="Chang Y."/>
            <person name="Wang Y."/>
            <person name="Ahrendt S."/>
            <person name="Andreopoulos W."/>
            <person name="Barry K."/>
            <person name="Beard J."/>
            <person name="Benny G.L."/>
            <person name="Blankenship S."/>
            <person name="Bonito G."/>
            <person name="Cuomo C."/>
            <person name="Desiro A."/>
            <person name="Gervers K.A."/>
            <person name="Hundley H."/>
            <person name="Kuo A."/>
            <person name="LaButti K."/>
            <person name="Lang B.F."/>
            <person name="Lipzen A."/>
            <person name="O'Donnell K."/>
            <person name="Pangilinan J."/>
            <person name="Reynolds N."/>
            <person name="Sandor L."/>
            <person name="Smith M.W."/>
            <person name="Tsang A."/>
            <person name="Grigoriev I.V."/>
            <person name="Stajich J.E."/>
            <person name="Spatafora J.W."/>
        </authorList>
    </citation>
    <scope>NUCLEOTIDE SEQUENCE</scope>
    <source>
        <strain evidence="2">RSA 2281</strain>
    </source>
</reference>
<dbReference type="Proteomes" id="UP001209540">
    <property type="component" value="Unassembled WGS sequence"/>
</dbReference>
<gene>
    <name evidence="2" type="ORF">BDA99DRAFT_497549</name>
</gene>
<evidence type="ECO:0000313" key="2">
    <source>
        <dbReference type="EMBL" id="KAI9274460.1"/>
    </source>
</evidence>
<name>A0AAD5K8G7_9FUNG</name>
<sequence length="237" mass="27675">MDQLMCMGLRAYGILFIATFYDGVVDPDTLFEEIEKVMPMHEMLLESGDKDVRTATGENVAVMFEVLRIVTSSNEDDEEEDDEEDNNNDYQYDNMDELLRTLRDLSVESSRRQSKSSRAEQKSVFRDIIRSVEEGVFPIEELKIGGRVISFRGWSKILILNAFRYTMGQGLHLHLRSNDLFRQIFRYPASYIVSSNSYADDNEDLVKMAKIDRQYMYDESKKVRTKQLRDARSRKRA</sequence>
<reference evidence="2" key="1">
    <citation type="journal article" date="2022" name="IScience">
        <title>Evolution of zygomycete secretomes and the origins of terrestrial fungal ecologies.</title>
        <authorList>
            <person name="Chang Y."/>
            <person name="Wang Y."/>
            <person name="Mondo S."/>
            <person name="Ahrendt S."/>
            <person name="Andreopoulos W."/>
            <person name="Barry K."/>
            <person name="Beard J."/>
            <person name="Benny G.L."/>
            <person name="Blankenship S."/>
            <person name="Bonito G."/>
            <person name="Cuomo C."/>
            <person name="Desiro A."/>
            <person name="Gervers K.A."/>
            <person name="Hundley H."/>
            <person name="Kuo A."/>
            <person name="LaButti K."/>
            <person name="Lang B.F."/>
            <person name="Lipzen A."/>
            <person name="O'Donnell K."/>
            <person name="Pangilinan J."/>
            <person name="Reynolds N."/>
            <person name="Sandor L."/>
            <person name="Smith M.E."/>
            <person name="Tsang A."/>
            <person name="Grigoriev I.V."/>
            <person name="Stajich J.E."/>
            <person name="Spatafora J.W."/>
        </authorList>
    </citation>
    <scope>NUCLEOTIDE SEQUENCE</scope>
    <source>
        <strain evidence="2">RSA 2281</strain>
    </source>
</reference>
<proteinExistence type="predicted"/>
<dbReference type="PANTHER" id="PTHR12354:SF1">
    <property type="entry name" value="INTERFERON-RELATED DEVELOPMENTAL REGULATOR 1"/>
    <property type="match status" value="1"/>
</dbReference>
<dbReference type="EMBL" id="JAIXMP010000004">
    <property type="protein sequence ID" value="KAI9274460.1"/>
    <property type="molecule type" value="Genomic_DNA"/>
</dbReference>
<evidence type="ECO:0000259" key="1">
    <source>
        <dbReference type="Pfam" id="PF05004"/>
    </source>
</evidence>
<evidence type="ECO:0000313" key="3">
    <source>
        <dbReference type="Proteomes" id="UP001209540"/>
    </source>
</evidence>
<dbReference type="InterPro" id="IPR039777">
    <property type="entry name" value="IFRD"/>
</dbReference>
<organism evidence="2 3">
    <name type="scientific">Phascolomyces articulosus</name>
    <dbReference type="NCBI Taxonomy" id="60185"/>
    <lineage>
        <taxon>Eukaryota</taxon>
        <taxon>Fungi</taxon>
        <taxon>Fungi incertae sedis</taxon>
        <taxon>Mucoromycota</taxon>
        <taxon>Mucoromycotina</taxon>
        <taxon>Mucoromycetes</taxon>
        <taxon>Mucorales</taxon>
        <taxon>Lichtheimiaceae</taxon>
        <taxon>Phascolomyces</taxon>
    </lineage>
</organism>
<feature type="domain" description="Interferon-related developmental regulator N-terminal" evidence="1">
    <location>
        <begin position="29"/>
        <end position="133"/>
    </location>
</feature>
<dbReference type="PANTHER" id="PTHR12354">
    <property type="entry name" value="INTERFERON-RELATED DEVELOPMENTAL REGULATOR"/>
    <property type="match status" value="1"/>
</dbReference>
<keyword evidence="3" id="KW-1185">Reference proteome</keyword>
<dbReference type="Pfam" id="PF05004">
    <property type="entry name" value="IFRD"/>
    <property type="match status" value="1"/>
</dbReference>